<dbReference type="Proteomes" id="UP000018296">
    <property type="component" value="Unassembled WGS sequence"/>
</dbReference>
<feature type="transmembrane region" description="Helical" evidence="6">
    <location>
        <begin position="107"/>
        <end position="125"/>
    </location>
</feature>
<dbReference type="RefSeq" id="WP_023508956.1">
    <property type="nucleotide sequence ID" value="NZ_AWTC01000002.1"/>
</dbReference>
<dbReference type="InterPro" id="IPR051791">
    <property type="entry name" value="Pra-immunoreactive"/>
</dbReference>
<name>V6J8X4_9BACL</name>
<dbReference type="Pfam" id="PF06271">
    <property type="entry name" value="RDD"/>
    <property type="match status" value="1"/>
</dbReference>
<feature type="domain" description="RDD" evidence="7">
    <location>
        <begin position="73"/>
        <end position="248"/>
    </location>
</feature>
<evidence type="ECO:0000313" key="8">
    <source>
        <dbReference type="EMBL" id="EST13229.1"/>
    </source>
</evidence>
<reference evidence="8 9" key="1">
    <citation type="journal article" date="2013" name="Genome Announc.">
        <title>Genome Sequence of Sporolactobacillus laevolacticus DSM442, an Efficient Polymer-Grade D-Lactate Producer from Agricultural Waste Cottonseed as a Nitrogen Source.</title>
        <authorList>
            <person name="Wang H."/>
            <person name="Wang L."/>
            <person name="Ju J."/>
            <person name="Yu B."/>
            <person name="Ma Y."/>
        </authorList>
    </citation>
    <scope>NUCLEOTIDE SEQUENCE [LARGE SCALE GENOMIC DNA]</scope>
    <source>
        <strain evidence="8 9">DSM 442</strain>
    </source>
</reference>
<evidence type="ECO:0000256" key="6">
    <source>
        <dbReference type="SAM" id="Phobius"/>
    </source>
</evidence>
<accession>V6J8X4</accession>
<dbReference type="AlphaFoldDB" id="V6J8X4"/>
<evidence type="ECO:0000259" key="7">
    <source>
        <dbReference type="Pfam" id="PF06271"/>
    </source>
</evidence>
<keyword evidence="2" id="KW-1003">Cell membrane</keyword>
<dbReference type="EMBL" id="AWTC01000002">
    <property type="protein sequence ID" value="EST13229.1"/>
    <property type="molecule type" value="Genomic_DNA"/>
</dbReference>
<comment type="caution">
    <text evidence="8">The sequence shown here is derived from an EMBL/GenBank/DDBJ whole genome shotgun (WGS) entry which is preliminary data.</text>
</comment>
<keyword evidence="4 6" id="KW-1133">Transmembrane helix</keyword>
<evidence type="ECO:0000313" key="9">
    <source>
        <dbReference type="Proteomes" id="UP000018296"/>
    </source>
</evidence>
<feature type="transmembrane region" description="Helical" evidence="6">
    <location>
        <begin position="79"/>
        <end position="101"/>
    </location>
</feature>
<dbReference type="eggNOG" id="ENOG5033CBS">
    <property type="taxonomic scope" value="Bacteria"/>
</dbReference>
<dbReference type="OrthoDB" id="9804829at2"/>
<organism evidence="8 9">
    <name type="scientific">Sporolactobacillus laevolacticus DSM 442</name>
    <dbReference type="NCBI Taxonomy" id="1395513"/>
    <lineage>
        <taxon>Bacteria</taxon>
        <taxon>Bacillati</taxon>
        <taxon>Bacillota</taxon>
        <taxon>Bacilli</taxon>
        <taxon>Bacillales</taxon>
        <taxon>Sporolactobacillaceae</taxon>
        <taxon>Sporolactobacillus</taxon>
    </lineage>
</organism>
<evidence type="ECO:0000256" key="2">
    <source>
        <dbReference type="ARBA" id="ARBA00022475"/>
    </source>
</evidence>
<dbReference type="PATRIC" id="fig|1395513.3.peg.656"/>
<gene>
    <name evidence="8" type="ORF">P343_03235</name>
</gene>
<keyword evidence="5 6" id="KW-0472">Membrane</keyword>
<evidence type="ECO:0000256" key="1">
    <source>
        <dbReference type="ARBA" id="ARBA00004651"/>
    </source>
</evidence>
<evidence type="ECO:0000256" key="5">
    <source>
        <dbReference type="ARBA" id="ARBA00023136"/>
    </source>
</evidence>
<dbReference type="PANTHER" id="PTHR36115">
    <property type="entry name" value="PROLINE-RICH ANTIGEN HOMOLOG-RELATED"/>
    <property type="match status" value="1"/>
</dbReference>
<comment type="subcellular location">
    <subcellularLocation>
        <location evidence="1">Cell membrane</location>
        <topology evidence="1">Multi-pass membrane protein</topology>
    </subcellularLocation>
</comment>
<evidence type="ECO:0000256" key="4">
    <source>
        <dbReference type="ARBA" id="ARBA00022989"/>
    </source>
</evidence>
<dbReference type="GO" id="GO:0005886">
    <property type="term" value="C:plasma membrane"/>
    <property type="evidence" value="ECO:0007669"/>
    <property type="project" value="UniProtKB-SubCell"/>
</dbReference>
<keyword evidence="3 6" id="KW-0812">Transmembrane</keyword>
<proteinExistence type="predicted"/>
<sequence length="253" mass="28177">MNQSEFIRILKEQLQDRMSEHELTEIINDYESFFVSGREEGRTDNKIAEELGSPIILATSLLEQQNESKPKIANPGKRLCAFLIDSLIAVLPASIASLFIGGLAAPILLLILSYSSPAIGVLMYAGTGAYYTEQTTTVVYDDHTVKHTTYDSNKPSMLIITTSYAVIFFYLFYALICTWLMNGQTLGKKLLRIHVRAATAVPATRTTLFIREFLGKVLINSIPFVPLVSLFTMLFTKENKSLHDLLAGTIVTK</sequence>
<feature type="transmembrane region" description="Helical" evidence="6">
    <location>
        <begin position="157"/>
        <end position="181"/>
    </location>
</feature>
<keyword evidence="9" id="KW-1185">Reference proteome</keyword>
<evidence type="ECO:0000256" key="3">
    <source>
        <dbReference type="ARBA" id="ARBA00022692"/>
    </source>
</evidence>
<feature type="transmembrane region" description="Helical" evidence="6">
    <location>
        <begin position="217"/>
        <end position="236"/>
    </location>
</feature>
<dbReference type="InterPro" id="IPR010432">
    <property type="entry name" value="RDD"/>
</dbReference>
<protein>
    <recommendedName>
        <fullName evidence="7">RDD domain-containing protein</fullName>
    </recommendedName>
</protein>
<dbReference type="STRING" id="1395513.P343_03235"/>